<dbReference type="PANTHER" id="PTHR33495:SF2">
    <property type="entry name" value="ANTI-SIGMA FACTOR ANTAGONIST TM_1081-RELATED"/>
    <property type="match status" value="1"/>
</dbReference>
<reference evidence="3" key="1">
    <citation type="submission" date="2018-06" db="EMBL/GenBank/DDBJ databases">
        <authorList>
            <person name="Zhirakovskaya E."/>
        </authorList>
    </citation>
    <scope>NUCLEOTIDE SEQUENCE</scope>
</reference>
<dbReference type="EMBL" id="UOFS01000046">
    <property type="protein sequence ID" value="VAX00802.1"/>
    <property type="molecule type" value="Genomic_DNA"/>
</dbReference>
<evidence type="ECO:0000259" key="2">
    <source>
        <dbReference type="PROSITE" id="PS50801"/>
    </source>
</evidence>
<accession>A0A3B1A9U7</accession>
<dbReference type="InterPro" id="IPR002645">
    <property type="entry name" value="STAS_dom"/>
</dbReference>
<dbReference type="SUPFAM" id="SSF52091">
    <property type="entry name" value="SpoIIaa-like"/>
    <property type="match status" value="1"/>
</dbReference>
<protein>
    <recommendedName>
        <fullName evidence="2">STAS domain-containing protein</fullName>
    </recommendedName>
</protein>
<dbReference type="PANTHER" id="PTHR33495">
    <property type="entry name" value="ANTI-SIGMA FACTOR ANTAGONIST TM_1081-RELATED-RELATED"/>
    <property type="match status" value="1"/>
</dbReference>
<dbReference type="NCBIfam" id="TIGR00377">
    <property type="entry name" value="ant_ant_sig"/>
    <property type="match status" value="1"/>
</dbReference>
<dbReference type="GO" id="GO:0043856">
    <property type="term" value="F:anti-sigma factor antagonist activity"/>
    <property type="evidence" value="ECO:0007669"/>
    <property type="project" value="InterPro"/>
</dbReference>
<evidence type="ECO:0000313" key="3">
    <source>
        <dbReference type="EMBL" id="VAX00802.1"/>
    </source>
</evidence>
<sequence length="108" mass="11980">MSYETIQKDNYTIVILADAVDMSCSPTARQIILDALSKKENLMVDLSKVTYIDSSGVASLVEGYQTAKAQKLEFSLIGVSDAAMMVFKLARLDKIFPMFDNFEQAAKQ</sequence>
<dbReference type="CDD" id="cd07043">
    <property type="entry name" value="STAS_anti-anti-sigma_factors"/>
    <property type="match status" value="1"/>
</dbReference>
<dbReference type="AlphaFoldDB" id="A0A3B1A9U7"/>
<organism evidence="3">
    <name type="scientific">hydrothermal vent metagenome</name>
    <dbReference type="NCBI Taxonomy" id="652676"/>
    <lineage>
        <taxon>unclassified sequences</taxon>
        <taxon>metagenomes</taxon>
        <taxon>ecological metagenomes</taxon>
    </lineage>
</organism>
<dbReference type="Pfam" id="PF01740">
    <property type="entry name" value="STAS"/>
    <property type="match status" value="1"/>
</dbReference>
<dbReference type="InterPro" id="IPR003658">
    <property type="entry name" value="Anti-sigma_ant"/>
</dbReference>
<comment type="similarity">
    <text evidence="1">Belongs to the anti-sigma-factor antagonist family.</text>
</comment>
<feature type="domain" description="STAS" evidence="2">
    <location>
        <begin position="1"/>
        <end position="108"/>
    </location>
</feature>
<evidence type="ECO:0000256" key="1">
    <source>
        <dbReference type="ARBA" id="ARBA00009013"/>
    </source>
</evidence>
<name>A0A3B1A9U7_9ZZZZ</name>
<dbReference type="PROSITE" id="PS50801">
    <property type="entry name" value="STAS"/>
    <property type="match status" value="1"/>
</dbReference>
<dbReference type="Gene3D" id="3.30.750.24">
    <property type="entry name" value="STAS domain"/>
    <property type="match status" value="1"/>
</dbReference>
<dbReference type="InterPro" id="IPR036513">
    <property type="entry name" value="STAS_dom_sf"/>
</dbReference>
<gene>
    <name evidence="3" type="ORF">MNBD_GAMMA22-911</name>
</gene>
<proteinExistence type="inferred from homology"/>